<organism evidence="2 3">
    <name type="scientific">Thermocrispum agreste</name>
    <dbReference type="NCBI Taxonomy" id="37925"/>
    <lineage>
        <taxon>Bacteria</taxon>
        <taxon>Bacillati</taxon>
        <taxon>Actinomycetota</taxon>
        <taxon>Actinomycetes</taxon>
        <taxon>Pseudonocardiales</taxon>
        <taxon>Pseudonocardiaceae</taxon>
        <taxon>Thermocrispum</taxon>
    </lineage>
</organism>
<feature type="non-terminal residue" evidence="2">
    <location>
        <position position="153"/>
    </location>
</feature>
<evidence type="ECO:0000313" key="2">
    <source>
        <dbReference type="EMBL" id="MFO7194188.1"/>
    </source>
</evidence>
<feature type="transmembrane region" description="Helical" evidence="1">
    <location>
        <begin position="51"/>
        <end position="70"/>
    </location>
</feature>
<evidence type="ECO:0000313" key="3">
    <source>
        <dbReference type="Proteomes" id="UP000249324"/>
    </source>
</evidence>
<evidence type="ECO:0000256" key="1">
    <source>
        <dbReference type="SAM" id="Phobius"/>
    </source>
</evidence>
<dbReference type="Proteomes" id="UP000249324">
    <property type="component" value="Unassembled WGS sequence"/>
</dbReference>
<proteinExistence type="predicted"/>
<keyword evidence="1" id="KW-0812">Transmembrane</keyword>
<name>A0ABD6FL31_9PSEU</name>
<gene>
    <name evidence="2" type="ORF">DIU77_018250</name>
</gene>
<evidence type="ECO:0008006" key="4">
    <source>
        <dbReference type="Google" id="ProtNLM"/>
    </source>
</evidence>
<keyword evidence="1" id="KW-0472">Membrane</keyword>
<accession>A0ABD6FL31</accession>
<dbReference type="EMBL" id="QGUI02000376">
    <property type="protein sequence ID" value="MFO7194188.1"/>
    <property type="molecule type" value="Genomic_DNA"/>
</dbReference>
<protein>
    <recommendedName>
        <fullName evidence="4">ABC transporter permease</fullName>
    </recommendedName>
</protein>
<sequence length="153" mass="16204">MNRPSNQPRWPELRSLRPGVIPLGPLTMTEIFLGAVDVLRKHAALLFGTSLVTLAVTRAVVHLLTAPMLAELPRLPARPTQTQLNDYVARLMPISGIDTALSTVALVLVTGIATVAVGRAVLGKPLTLAEAAREIAPLALPLLGLTVLVSLMV</sequence>
<feature type="transmembrane region" description="Helical" evidence="1">
    <location>
        <begin position="134"/>
        <end position="152"/>
    </location>
</feature>
<dbReference type="AlphaFoldDB" id="A0ABD6FL31"/>
<feature type="transmembrane region" description="Helical" evidence="1">
    <location>
        <begin position="100"/>
        <end position="122"/>
    </location>
</feature>
<reference evidence="2 3" key="1">
    <citation type="journal article" date="2021" name="BMC Genomics">
        <title>Genome-resolved metagenome and metatranscriptome analyses of thermophilic composting reveal key bacterial players and their metabolic interactions.</title>
        <authorList>
            <person name="Braga L.P.P."/>
            <person name="Pereira R.V."/>
            <person name="Martins L.F."/>
            <person name="Moura L.M.S."/>
            <person name="Sanchez F.B."/>
            <person name="Patane J.S.L."/>
            <person name="da Silva A.M."/>
            <person name="Setubal J.C."/>
        </authorList>
    </citation>
    <scope>NUCLEOTIDE SEQUENCE [LARGE SCALE GENOMIC DNA]</scope>
    <source>
        <strain evidence="2">ZC4RG45</strain>
    </source>
</reference>
<comment type="caution">
    <text evidence="2">The sequence shown here is derived from an EMBL/GenBank/DDBJ whole genome shotgun (WGS) entry which is preliminary data.</text>
</comment>
<keyword evidence="1" id="KW-1133">Transmembrane helix</keyword>